<evidence type="ECO:0000313" key="4">
    <source>
        <dbReference type="EMBL" id="MFC6904394.1"/>
    </source>
</evidence>
<sequence>MIGKVDPERLETVFSNTGAPDDDVVVGPAYGEDAAAIRVGEQLLVANTDPVSLAAERIGEIGIHVACNDVAASGGEPRWLTAAVFLPNDDLLEPVVSQLDTAAREAGVAIVGGHTEYAPDRDRPLVCLSCLGLADEYVPTGGADPGDVLVLTKGAGIEGTAILATDFREESGLPREITDRGAALFSELSVLPEARVLREYATAMHDPTEGGLVDGALELAVASGVVARIERDRVPVRGPTRELCAAMGVDPLKMFGSGALLAAIPQGEVDGALTELDERGIEAAAIGEVGAGEPALDLDGERIAEPVRDDLYGLWE</sequence>
<accession>A0ABD5V640</accession>
<dbReference type="SUPFAM" id="SSF55326">
    <property type="entry name" value="PurM N-terminal domain-like"/>
    <property type="match status" value="1"/>
</dbReference>
<dbReference type="PIRSF" id="PIRSF005644">
    <property type="entry name" value="Hdrgns_mtr_HypE"/>
    <property type="match status" value="1"/>
</dbReference>
<comment type="caution">
    <text evidence="4">The sequence shown here is derived from an EMBL/GenBank/DDBJ whole genome shotgun (WGS) entry which is preliminary data.</text>
</comment>
<evidence type="ECO:0000259" key="2">
    <source>
        <dbReference type="Pfam" id="PF00586"/>
    </source>
</evidence>
<name>A0ABD5V640_9EURY</name>
<dbReference type="Proteomes" id="UP001596312">
    <property type="component" value="Unassembled WGS sequence"/>
</dbReference>
<dbReference type="InterPro" id="IPR036921">
    <property type="entry name" value="PurM-like_N_sf"/>
</dbReference>
<proteinExistence type="inferred from homology"/>
<dbReference type="Pfam" id="PF02769">
    <property type="entry name" value="AIRS_C"/>
    <property type="match status" value="1"/>
</dbReference>
<gene>
    <name evidence="4" type="ORF">ACFQGH_04195</name>
</gene>
<dbReference type="PANTHER" id="PTHR30303">
    <property type="entry name" value="HYDROGENASE ISOENZYMES FORMATION PROTEIN HYPE"/>
    <property type="match status" value="1"/>
</dbReference>
<dbReference type="Gene3D" id="3.90.650.10">
    <property type="entry name" value="PurM-like C-terminal domain"/>
    <property type="match status" value="1"/>
</dbReference>
<dbReference type="InterPro" id="IPR036676">
    <property type="entry name" value="PurM-like_C_sf"/>
</dbReference>
<dbReference type="AlphaFoldDB" id="A0ABD5V640"/>
<dbReference type="RefSeq" id="WP_340602900.1">
    <property type="nucleotide sequence ID" value="NZ_JBBMXV010000001.1"/>
</dbReference>
<dbReference type="EMBL" id="JBHSXQ010000001">
    <property type="protein sequence ID" value="MFC6904394.1"/>
    <property type="molecule type" value="Genomic_DNA"/>
</dbReference>
<evidence type="ECO:0000313" key="5">
    <source>
        <dbReference type="Proteomes" id="UP001596312"/>
    </source>
</evidence>
<dbReference type="Pfam" id="PF00586">
    <property type="entry name" value="AIRS"/>
    <property type="match status" value="1"/>
</dbReference>
<evidence type="ECO:0000256" key="1">
    <source>
        <dbReference type="ARBA" id="ARBA00006243"/>
    </source>
</evidence>
<feature type="domain" description="PurM-like N-terminal" evidence="2">
    <location>
        <begin position="31"/>
        <end position="133"/>
    </location>
</feature>
<dbReference type="Gene3D" id="3.30.1330.10">
    <property type="entry name" value="PurM-like, N-terminal domain"/>
    <property type="match status" value="1"/>
</dbReference>
<dbReference type="InterPro" id="IPR011854">
    <property type="entry name" value="HypE"/>
</dbReference>
<dbReference type="CDD" id="cd06061">
    <property type="entry name" value="PurM-like1"/>
    <property type="match status" value="1"/>
</dbReference>
<evidence type="ECO:0000259" key="3">
    <source>
        <dbReference type="Pfam" id="PF02769"/>
    </source>
</evidence>
<dbReference type="InterPro" id="IPR010918">
    <property type="entry name" value="PurM-like_C_dom"/>
</dbReference>
<protein>
    <submittedName>
        <fullName evidence="4">AIR synthase family protein</fullName>
    </submittedName>
</protein>
<dbReference type="SUPFAM" id="SSF56042">
    <property type="entry name" value="PurM C-terminal domain-like"/>
    <property type="match status" value="1"/>
</dbReference>
<feature type="domain" description="PurM-like C-terminal" evidence="3">
    <location>
        <begin position="145"/>
        <end position="293"/>
    </location>
</feature>
<keyword evidence="5" id="KW-1185">Reference proteome</keyword>
<reference evidence="4 5" key="1">
    <citation type="journal article" date="2019" name="Int. J. Syst. Evol. Microbiol.">
        <title>The Global Catalogue of Microorganisms (GCM) 10K type strain sequencing project: providing services to taxonomists for standard genome sequencing and annotation.</title>
        <authorList>
            <consortium name="The Broad Institute Genomics Platform"/>
            <consortium name="The Broad Institute Genome Sequencing Center for Infectious Disease"/>
            <person name="Wu L."/>
            <person name="Ma J."/>
        </authorList>
    </citation>
    <scope>NUCLEOTIDE SEQUENCE [LARGE SCALE GENOMIC DNA]</scope>
    <source>
        <strain evidence="4 5">CGMCC 1.3240</strain>
    </source>
</reference>
<comment type="similarity">
    <text evidence="1">Belongs to the HypE family.</text>
</comment>
<dbReference type="InterPro" id="IPR016188">
    <property type="entry name" value="PurM-like_N"/>
</dbReference>
<organism evidence="4 5">
    <name type="scientific">Halalkalicoccus tibetensis</name>
    <dbReference type="NCBI Taxonomy" id="175632"/>
    <lineage>
        <taxon>Archaea</taxon>
        <taxon>Methanobacteriati</taxon>
        <taxon>Methanobacteriota</taxon>
        <taxon>Stenosarchaea group</taxon>
        <taxon>Halobacteria</taxon>
        <taxon>Halobacteriales</taxon>
        <taxon>Halococcaceae</taxon>
        <taxon>Halalkalicoccus</taxon>
    </lineage>
</organism>
<dbReference type="PANTHER" id="PTHR30303:SF4">
    <property type="entry name" value="HYDROGENASE EXPRESSION_FORMATION PROTEIN HYPE"/>
    <property type="match status" value="1"/>
</dbReference>